<comment type="catalytic activity">
    <reaction evidence="12">
        <text>L-arginyl-[protein] + 2 S-adenosyl-L-methionine = N(omega),N(omega)-dimethyl-L-arginyl-[protein] + 2 S-adenosyl-L-homocysteine + 2 H(+)</text>
        <dbReference type="Rhea" id="RHEA:48096"/>
        <dbReference type="Rhea" id="RHEA-COMP:10532"/>
        <dbReference type="Rhea" id="RHEA-COMP:11991"/>
        <dbReference type="ChEBI" id="CHEBI:15378"/>
        <dbReference type="ChEBI" id="CHEBI:29965"/>
        <dbReference type="ChEBI" id="CHEBI:57856"/>
        <dbReference type="ChEBI" id="CHEBI:59789"/>
        <dbReference type="ChEBI" id="CHEBI:61897"/>
        <dbReference type="EC" id="2.1.1.319"/>
    </reaction>
</comment>
<dbReference type="GO" id="GO:0005634">
    <property type="term" value="C:nucleus"/>
    <property type="evidence" value="ECO:0007669"/>
    <property type="project" value="UniProtKB-SubCell"/>
</dbReference>
<keyword evidence="5 13" id="KW-0489">Methyltransferase</keyword>
<evidence type="ECO:0000256" key="10">
    <source>
        <dbReference type="ARBA" id="ARBA00023163"/>
    </source>
</evidence>
<dbReference type="PROSITE" id="PS51678">
    <property type="entry name" value="SAM_MT_PRMT"/>
    <property type="match status" value="1"/>
</dbReference>
<sequence>MQSSLPRNPALLFAMNPSRKEQSNDQPAHDPGVEGRDPMYFGYYALLTHQQNMLQDTIRTQAYHQAICSPANSRSIFSTASHVFAVEASAMARRIRQLVDASPAHNPALFGKVTVVQGKVEDVPESAVPKVDVLISEPIGVLLFHERMLESFVVARDRFLKPGGTIFPSAGSIYLAPFTDAFLFTDTLSKARWWESTDFFGVDLSPLFHQACIEYFSLPVVGHFNPNSLMCTPTAPSLHMDFHTLTIDQLHDLVMPFEWTVGYTGLIHGIGGWFDLTFAPSAMHAAAAMGDVDTVVMTTAPQAATTHWQQIRFLFMEPLAVNAGDRVKGWIRGKVNAMRSYTMMGEMVLQALTDAYSEDVTKMLEGPTDECGEWIVTGRLRGRRRGRWMLNEQTYSYTYTHNPGNAAPFVPEHSCLYVPPGST</sequence>
<comment type="subcellular location">
    <subcellularLocation>
        <location evidence="2">Cytoplasm</location>
    </subcellularLocation>
    <subcellularLocation>
        <location evidence="1">Nucleus</location>
    </subcellularLocation>
</comment>
<evidence type="ECO:0000256" key="3">
    <source>
        <dbReference type="ARBA" id="ARBA00011925"/>
    </source>
</evidence>
<dbReference type="EMBL" id="MCFL01000020">
    <property type="protein sequence ID" value="ORZ35721.1"/>
    <property type="molecule type" value="Genomic_DNA"/>
</dbReference>
<evidence type="ECO:0000256" key="12">
    <source>
        <dbReference type="ARBA" id="ARBA00049086"/>
    </source>
</evidence>
<keyword evidence="7 13" id="KW-0949">S-adenosyl-L-methionine</keyword>
<keyword evidence="4" id="KW-0963">Cytoplasm</keyword>
<evidence type="ECO:0000256" key="4">
    <source>
        <dbReference type="ARBA" id="ARBA00022490"/>
    </source>
</evidence>
<evidence type="ECO:0000256" key="7">
    <source>
        <dbReference type="ARBA" id="ARBA00022691"/>
    </source>
</evidence>
<dbReference type="STRING" id="765915.A0A1Y2HPJ3"/>
<evidence type="ECO:0000256" key="8">
    <source>
        <dbReference type="ARBA" id="ARBA00022853"/>
    </source>
</evidence>
<dbReference type="Proteomes" id="UP000193411">
    <property type="component" value="Unassembled WGS sequence"/>
</dbReference>
<dbReference type="Gene3D" id="3.40.50.150">
    <property type="entry name" value="Vaccinia Virus protein VP39"/>
    <property type="match status" value="1"/>
</dbReference>
<dbReference type="CDD" id="cd02440">
    <property type="entry name" value="AdoMet_MTases"/>
    <property type="match status" value="1"/>
</dbReference>
<evidence type="ECO:0000256" key="11">
    <source>
        <dbReference type="ARBA" id="ARBA00023242"/>
    </source>
</evidence>
<gene>
    <name evidence="15" type="ORF">BCR44DRAFT_1433429</name>
</gene>
<keyword evidence="9" id="KW-0805">Transcription regulation</keyword>
<dbReference type="SUPFAM" id="SSF53335">
    <property type="entry name" value="S-adenosyl-L-methionine-dependent methyltransferases"/>
    <property type="match status" value="1"/>
</dbReference>
<evidence type="ECO:0000256" key="5">
    <source>
        <dbReference type="ARBA" id="ARBA00022603"/>
    </source>
</evidence>
<keyword evidence="10" id="KW-0804">Transcription</keyword>
<accession>A0A1Y2HPJ3</accession>
<dbReference type="EC" id="2.1.1.319" evidence="3"/>
<keyword evidence="6 13" id="KW-0808">Transferase</keyword>
<dbReference type="PANTHER" id="PTHR11006:SF10">
    <property type="entry name" value="HISTONE-ARGININE METHYLTRANSFERASE CARMER-RELATED"/>
    <property type="match status" value="1"/>
</dbReference>
<protein>
    <recommendedName>
        <fullName evidence="3">type I protein arginine methyltransferase</fullName>
        <ecNumber evidence="3">2.1.1.319</ecNumber>
    </recommendedName>
</protein>
<evidence type="ECO:0000256" key="9">
    <source>
        <dbReference type="ARBA" id="ARBA00023015"/>
    </source>
</evidence>
<dbReference type="PANTHER" id="PTHR11006">
    <property type="entry name" value="PROTEIN ARGININE N-METHYLTRANSFERASE"/>
    <property type="match status" value="1"/>
</dbReference>
<organism evidence="15 16">
    <name type="scientific">Catenaria anguillulae PL171</name>
    <dbReference type="NCBI Taxonomy" id="765915"/>
    <lineage>
        <taxon>Eukaryota</taxon>
        <taxon>Fungi</taxon>
        <taxon>Fungi incertae sedis</taxon>
        <taxon>Blastocladiomycota</taxon>
        <taxon>Blastocladiomycetes</taxon>
        <taxon>Blastocladiales</taxon>
        <taxon>Catenariaceae</taxon>
        <taxon>Catenaria</taxon>
    </lineage>
</organism>
<dbReference type="InterPro" id="IPR029063">
    <property type="entry name" value="SAM-dependent_MTases_sf"/>
</dbReference>
<dbReference type="InterPro" id="IPR055135">
    <property type="entry name" value="PRMT_dom"/>
</dbReference>
<evidence type="ECO:0000259" key="14">
    <source>
        <dbReference type="Pfam" id="PF22528"/>
    </source>
</evidence>
<dbReference type="GO" id="GO:0035242">
    <property type="term" value="F:protein-arginine omega-N asymmetric methyltransferase activity"/>
    <property type="evidence" value="ECO:0007669"/>
    <property type="project" value="UniProtKB-EC"/>
</dbReference>
<dbReference type="Pfam" id="PF22528">
    <property type="entry name" value="PRMT_C"/>
    <property type="match status" value="1"/>
</dbReference>
<evidence type="ECO:0000313" key="15">
    <source>
        <dbReference type="EMBL" id="ORZ35721.1"/>
    </source>
</evidence>
<name>A0A1Y2HPJ3_9FUNG</name>
<dbReference type="GO" id="GO:0005737">
    <property type="term" value="C:cytoplasm"/>
    <property type="evidence" value="ECO:0007669"/>
    <property type="project" value="UniProtKB-SubCell"/>
</dbReference>
<evidence type="ECO:0000256" key="13">
    <source>
        <dbReference type="PROSITE-ProRule" id="PRU01015"/>
    </source>
</evidence>
<dbReference type="GO" id="GO:0032259">
    <property type="term" value="P:methylation"/>
    <property type="evidence" value="ECO:0007669"/>
    <property type="project" value="UniProtKB-KW"/>
</dbReference>
<dbReference type="Gene3D" id="2.70.160.11">
    <property type="entry name" value="Hnrnp arginine n-methyltransferase1"/>
    <property type="match status" value="1"/>
</dbReference>
<dbReference type="OrthoDB" id="7848332at2759"/>
<keyword evidence="16" id="KW-1185">Reference proteome</keyword>
<keyword evidence="11" id="KW-0539">Nucleus</keyword>
<evidence type="ECO:0000256" key="6">
    <source>
        <dbReference type="ARBA" id="ARBA00022679"/>
    </source>
</evidence>
<dbReference type="AlphaFoldDB" id="A0A1Y2HPJ3"/>
<keyword evidence="8" id="KW-0156">Chromatin regulator</keyword>
<feature type="domain" description="Protein arginine N-methyltransferase" evidence="14">
    <location>
        <begin position="171"/>
        <end position="338"/>
    </location>
</feature>
<evidence type="ECO:0000313" key="16">
    <source>
        <dbReference type="Proteomes" id="UP000193411"/>
    </source>
</evidence>
<proteinExistence type="predicted"/>
<dbReference type="InterPro" id="IPR025799">
    <property type="entry name" value="Arg_MeTrfase"/>
</dbReference>
<evidence type="ECO:0000256" key="1">
    <source>
        <dbReference type="ARBA" id="ARBA00004123"/>
    </source>
</evidence>
<evidence type="ECO:0000256" key="2">
    <source>
        <dbReference type="ARBA" id="ARBA00004496"/>
    </source>
</evidence>
<dbReference type="GO" id="GO:0070611">
    <property type="term" value="F:histone H3R2 methyltransferase activity"/>
    <property type="evidence" value="ECO:0007669"/>
    <property type="project" value="TreeGrafter"/>
</dbReference>
<reference evidence="15 16" key="1">
    <citation type="submission" date="2016-07" db="EMBL/GenBank/DDBJ databases">
        <title>Pervasive Adenine N6-methylation of Active Genes in Fungi.</title>
        <authorList>
            <consortium name="DOE Joint Genome Institute"/>
            <person name="Mondo S.J."/>
            <person name="Dannebaum R.O."/>
            <person name="Kuo R.C."/>
            <person name="Labutti K."/>
            <person name="Haridas S."/>
            <person name="Kuo A."/>
            <person name="Salamov A."/>
            <person name="Ahrendt S.R."/>
            <person name="Lipzen A."/>
            <person name="Sullivan W."/>
            <person name="Andreopoulos W.B."/>
            <person name="Clum A."/>
            <person name="Lindquist E."/>
            <person name="Daum C."/>
            <person name="Ramamoorthy G.K."/>
            <person name="Gryganskyi A."/>
            <person name="Culley D."/>
            <person name="Magnuson J.K."/>
            <person name="James T.Y."/>
            <person name="O'Malley M.A."/>
            <person name="Stajich J.E."/>
            <person name="Spatafora J.W."/>
            <person name="Visel A."/>
            <person name="Grigoriev I.V."/>
        </authorList>
    </citation>
    <scope>NUCLEOTIDE SEQUENCE [LARGE SCALE GENOMIC DNA]</scope>
    <source>
        <strain evidence="15 16">PL171</strain>
    </source>
</reference>
<comment type="caution">
    <text evidence="15">The sequence shown here is derived from an EMBL/GenBank/DDBJ whole genome shotgun (WGS) entry which is preliminary data.</text>
</comment>